<evidence type="ECO:0000313" key="8">
    <source>
        <dbReference type="EMBL" id="MBB5856499.1"/>
    </source>
</evidence>
<dbReference type="GO" id="GO:0003677">
    <property type="term" value="F:DNA binding"/>
    <property type="evidence" value="ECO:0007669"/>
    <property type="project" value="UniProtKB-KW"/>
</dbReference>
<evidence type="ECO:0000256" key="3">
    <source>
        <dbReference type="ARBA" id="ARBA00023082"/>
    </source>
</evidence>
<dbReference type="Pfam" id="PF04542">
    <property type="entry name" value="Sigma70_r2"/>
    <property type="match status" value="1"/>
</dbReference>
<dbReference type="EMBL" id="JACHMX010000001">
    <property type="protein sequence ID" value="MBB5856499.1"/>
    <property type="molecule type" value="Genomic_DNA"/>
</dbReference>
<comment type="similarity">
    <text evidence="1">Belongs to the sigma-70 factor family. ECF subfamily.</text>
</comment>
<proteinExistence type="inferred from homology"/>
<reference evidence="8 9" key="1">
    <citation type="submission" date="2020-08" db="EMBL/GenBank/DDBJ databases">
        <title>Sequencing the genomes of 1000 actinobacteria strains.</title>
        <authorList>
            <person name="Klenk H.-P."/>
        </authorList>
    </citation>
    <scope>NUCLEOTIDE SEQUENCE [LARGE SCALE GENOMIC DNA]</scope>
    <source>
        <strain evidence="8 9">DSM 45272</strain>
    </source>
</reference>
<evidence type="ECO:0000256" key="4">
    <source>
        <dbReference type="ARBA" id="ARBA00023125"/>
    </source>
</evidence>
<evidence type="ECO:0000256" key="5">
    <source>
        <dbReference type="ARBA" id="ARBA00023163"/>
    </source>
</evidence>
<dbReference type="CDD" id="cd06171">
    <property type="entry name" value="Sigma70_r4"/>
    <property type="match status" value="1"/>
</dbReference>
<protein>
    <submittedName>
        <fullName evidence="8">RNA polymerase sigma-70 factor (ECF subfamily)</fullName>
    </submittedName>
</protein>
<comment type="caution">
    <text evidence="8">The sequence shown here is derived from an EMBL/GenBank/DDBJ whole genome shotgun (WGS) entry which is preliminary data.</text>
</comment>
<sequence length="394" mass="43487">MRVMGHEEFDEFFHTEFPLLTGFLCKAGFALDPARDAAAEAMLNAYEDWQTITQPKSWVRRVGHRRAKEQTAVRADWAFSDAGREDKLTVLADEASSVLTMLGRLPKRQQLGMAWALDGFTSREIAGVLGIADEAVSATLRHARGRLEEHDPDFIGHLDNANGAFADALRVGLDVEDTLTRIKNRAMIRELALVEPGTPTGAEPEQVTPDHWYSLDGPVAAAGQGDRRALDHLLATIRPLVIRYCRARIGRQERTYASADDVAQEVCVAILRALPTYRERGRPFLAFVYGIAQHKVADARRAAARNRTEPVAEVPDGVSESVGPEQQALHNELSDRMGELLRILPDKQREIVVLRIVVGLSAEETAGVVGSTAGAVRVAQHRALTRLRKILTDE</sequence>
<dbReference type="GO" id="GO:0006352">
    <property type="term" value="P:DNA-templated transcription initiation"/>
    <property type="evidence" value="ECO:0007669"/>
    <property type="project" value="InterPro"/>
</dbReference>
<dbReference type="PANTHER" id="PTHR43133">
    <property type="entry name" value="RNA POLYMERASE ECF-TYPE SIGMA FACTO"/>
    <property type="match status" value="1"/>
</dbReference>
<keyword evidence="5" id="KW-0804">Transcription</keyword>
<dbReference type="AlphaFoldDB" id="A0A841B684"/>
<dbReference type="InterPro" id="IPR013325">
    <property type="entry name" value="RNA_pol_sigma_r2"/>
</dbReference>
<evidence type="ECO:0000259" key="7">
    <source>
        <dbReference type="Pfam" id="PF08281"/>
    </source>
</evidence>
<evidence type="ECO:0000256" key="2">
    <source>
        <dbReference type="ARBA" id="ARBA00023015"/>
    </source>
</evidence>
<dbReference type="NCBIfam" id="TIGR02937">
    <property type="entry name" value="sigma70-ECF"/>
    <property type="match status" value="1"/>
</dbReference>
<keyword evidence="4" id="KW-0238">DNA-binding</keyword>
<accession>A0A841B684</accession>
<evidence type="ECO:0000256" key="1">
    <source>
        <dbReference type="ARBA" id="ARBA00010641"/>
    </source>
</evidence>
<dbReference type="InterPro" id="IPR039425">
    <property type="entry name" value="RNA_pol_sigma-70-like"/>
</dbReference>
<feature type="domain" description="RNA polymerase sigma factor 70 region 4 type 2" evidence="7">
    <location>
        <begin position="336"/>
        <end position="387"/>
    </location>
</feature>
<evidence type="ECO:0000259" key="6">
    <source>
        <dbReference type="Pfam" id="PF04542"/>
    </source>
</evidence>
<dbReference type="InterPro" id="IPR013249">
    <property type="entry name" value="RNA_pol_sigma70_r4_t2"/>
</dbReference>
<dbReference type="Pfam" id="PF08281">
    <property type="entry name" value="Sigma70_r4_2"/>
    <property type="match status" value="1"/>
</dbReference>
<dbReference type="InterPro" id="IPR007627">
    <property type="entry name" value="RNA_pol_sigma70_r2"/>
</dbReference>
<dbReference type="Gene3D" id="1.10.1740.10">
    <property type="match status" value="1"/>
</dbReference>
<dbReference type="Gene3D" id="1.10.10.10">
    <property type="entry name" value="Winged helix-like DNA-binding domain superfamily/Winged helix DNA-binding domain"/>
    <property type="match status" value="2"/>
</dbReference>
<gene>
    <name evidence="8" type="ORF">HDA45_006586</name>
</gene>
<keyword evidence="9" id="KW-1185">Reference proteome</keyword>
<dbReference type="InterPro" id="IPR013324">
    <property type="entry name" value="RNA_pol_sigma_r3/r4-like"/>
</dbReference>
<evidence type="ECO:0000313" key="9">
    <source>
        <dbReference type="Proteomes" id="UP000580861"/>
    </source>
</evidence>
<dbReference type="Proteomes" id="UP000580861">
    <property type="component" value="Unassembled WGS sequence"/>
</dbReference>
<dbReference type="InterPro" id="IPR014284">
    <property type="entry name" value="RNA_pol_sigma-70_dom"/>
</dbReference>
<organism evidence="8 9">
    <name type="scientific">Amycolatopsis umgeniensis</name>
    <dbReference type="NCBI Taxonomy" id="336628"/>
    <lineage>
        <taxon>Bacteria</taxon>
        <taxon>Bacillati</taxon>
        <taxon>Actinomycetota</taxon>
        <taxon>Actinomycetes</taxon>
        <taxon>Pseudonocardiales</taxon>
        <taxon>Pseudonocardiaceae</taxon>
        <taxon>Amycolatopsis</taxon>
    </lineage>
</organism>
<dbReference type="InterPro" id="IPR036388">
    <property type="entry name" value="WH-like_DNA-bd_sf"/>
</dbReference>
<dbReference type="SUPFAM" id="SSF88946">
    <property type="entry name" value="Sigma2 domain of RNA polymerase sigma factors"/>
    <property type="match status" value="2"/>
</dbReference>
<feature type="domain" description="RNA polymerase sigma-70 region 2" evidence="6">
    <location>
        <begin position="236"/>
        <end position="305"/>
    </location>
</feature>
<name>A0A841B684_9PSEU</name>
<dbReference type="PANTHER" id="PTHR43133:SF58">
    <property type="entry name" value="ECF RNA POLYMERASE SIGMA FACTOR SIGD"/>
    <property type="match status" value="1"/>
</dbReference>
<keyword evidence="2" id="KW-0805">Transcription regulation</keyword>
<keyword evidence="3" id="KW-0731">Sigma factor</keyword>
<dbReference type="GO" id="GO:0016987">
    <property type="term" value="F:sigma factor activity"/>
    <property type="evidence" value="ECO:0007669"/>
    <property type="project" value="UniProtKB-KW"/>
</dbReference>
<dbReference type="NCBIfam" id="NF007230">
    <property type="entry name" value="PRK09648.1"/>
    <property type="match status" value="1"/>
</dbReference>
<dbReference type="SUPFAM" id="SSF88659">
    <property type="entry name" value="Sigma3 and sigma4 domains of RNA polymerase sigma factors"/>
    <property type="match status" value="2"/>
</dbReference>